<evidence type="ECO:0000256" key="1">
    <source>
        <dbReference type="ARBA" id="ARBA00006611"/>
    </source>
</evidence>
<evidence type="ECO:0000259" key="2">
    <source>
        <dbReference type="Pfam" id="PF00437"/>
    </source>
</evidence>
<gene>
    <name evidence="3" type="ORF">S03H2_39276</name>
</gene>
<comment type="similarity">
    <text evidence="1">Belongs to the GSP E family.</text>
</comment>
<dbReference type="InterPro" id="IPR027417">
    <property type="entry name" value="P-loop_NTPase"/>
</dbReference>
<dbReference type="PANTHER" id="PTHR30486:SF15">
    <property type="entry name" value="TYPE II_IV SECRETION SYSTEM ATPASE"/>
    <property type="match status" value="1"/>
</dbReference>
<feature type="domain" description="Bacterial type II secretion system protein E" evidence="2">
    <location>
        <begin position="9"/>
        <end position="161"/>
    </location>
</feature>
<organism evidence="3">
    <name type="scientific">marine sediment metagenome</name>
    <dbReference type="NCBI Taxonomy" id="412755"/>
    <lineage>
        <taxon>unclassified sequences</taxon>
        <taxon>metagenomes</taxon>
        <taxon>ecological metagenomes</taxon>
    </lineage>
</organism>
<dbReference type="Pfam" id="PF00437">
    <property type="entry name" value="T2SSE"/>
    <property type="match status" value="1"/>
</dbReference>
<evidence type="ECO:0000313" key="3">
    <source>
        <dbReference type="EMBL" id="GAH48175.1"/>
    </source>
</evidence>
<accession>X1GTI1</accession>
<dbReference type="AlphaFoldDB" id="X1GTI1"/>
<dbReference type="InterPro" id="IPR050921">
    <property type="entry name" value="T4SS_GSP_E_ATPase"/>
</dbReference>
<dbReference type="PANTHER" id="PTHR30486">
    <property type="entry name" value="TWITCHING MOTILITY PROTEIN PILT"/>
    <property type="match status" value="1"/>
</dbReference>
<proteinExistence type="inferred from homology"/>
<name>X1GTI1_9ZZZZ</name>
<protein>
    <recommendedName>
        <fullName evidence="2">Bacterial type II secretion system protein E domain-containing protein</fullName>
    </recommendedName>
</protein>
<dbReference type="GO" id="GO:0016887">
    <property type="term" value="F:ATP hydrolysis activity"/>
    <property type="evidence" value="ECO:0007669"/>
    <property type="project" value="InterPro"/>
</dbReference>
<comment type="caution">
    <text evidence="3">The sequence shown here is derived from an EMBL/GenBank/DDBJ whole genome shotgun (WGS) entry which is preliminary data.</text>
</comment>
<dbReference type="InterPro" id="IPR001482">
    <property type="entry name" value="T2SS/T4SS_dom"/>
</dbReference>
<reference evidence="3" key="1">
    <citation type="journal article" date="2014" name="Front. Microbiol.">
        <title>High frequency of phylogenetically diverse reductive dehalogenase-homologous genes in deep subseafloor sedimentary metagenomes.</title>
        <authorList>
            <person name="Kawai M."/>
            <person name="Futagami T."/>
            <person name="Toyoda A."/>
            <person name="Takaki Y."/>
            <person name="Nishi S."/>
            <person name="Hori S."/>
            <person name="Arai W."/>
            <person name="Tsubouchi T."/>
            <person name="Morono Y."/>
            <person name="Uchiyama I."/>
            <person name="Ito T."/>
            <person name="Fujiyama A."/>
            <person name="Inagaki F."/>
            <person name="Takami H."/>
        </authorList>
    </citation>
    <scope>NUCLEOTIDE SEQUENCE</scope>
    <source>
        <strain evidence="3">Expedition CK06-06</strain>
    </source>
</reference>
<dbReference type="Gene3D" id="3.40.50.300">
    <property type="entry name" value="P-loop containing nucleotide triphosphate hydrolases"/>
    <property type="match status" value="1"/>
</dbReference>
<dbReference type="SUPFAM" id="SSF52540">
    <property type="entry name" value="P-loop containing nucleoside triphosphate hydrolases"/>
    <property type="match status" value="1"/>
</dbReference>
<dbReference type="EMBL" id="BARU01024269">
    <property type="protein sequence ID" value="GAH48175.1"/>
    <property type="molecule type" value="Genomic_DNA"/>
</dbReference>
<sequence length="245" mass="26865">MINDFAAGLLSFLIDGSRTLLVAGTRSSGKTSLLGSLMLEIIPKFRVIVIEDSLELPIDSLRKLNYDVLRMKVRSALLKTTTEVSAEDGIRTSLRLGDSCLIIGEVRSVEAKALYEAMRIGALANVVAGTIHGASPYGVFDRVVNDLGVPATSFKATDIIVICNPIKSPDGLHSWRRVLQISEVRKHWKEDPLREKGFVDLMKYNVETDELEPTEDLKNGDSEIIKDIAANVKVKLGIMSGLKSL</sequence>